<accession>D8PMI3</accession>
<gene>
    <name evidence="1" type="ORF">SCHCODRAFT_102217</name>
</gene>
<dbReference type="HOGENOM" id="CLU_1321574_0_0_1"/>
<dbReference type="AlphaFoldDB" id="D8PMI3"/>
<dbReference type="EMBL" id="GL377302">
    <property type="protein sequence ID" value="EFJ01460.1"/>
    <property type="molecule type" value="Genomic_DNA"/>
</dbReference>
<protein>
    <submittedName>
        <fullName evidence="1">Uncharacterized protein</fullName>
    </submittedName>
</protein>
<name>D8PMI3_SCHCM</name>
<dbReference type="KEGG" id="scm:SCHCO_02498988"/>
<evidence type="ECO:0000313" key="1">
    <source>
        <dbReference type="EMBL" id="EFJ01460.1"/>
    </source>
</evidence>
<dbReference type="RefSeq" id="XP_003036362.1">
    <property type="nucleotide sequence ID" value="XM_003036316.1"/>
</dbReference>
<organism evidence="2">
    <name type="scientific">Schizophyllum commune (strain H4-8 / FGSC 9210)</name>
    <name type="common">Split gill fungus</name>
    <dbReference type="NCBI Taxonomy" id="578458"/>
    <lineage>
        <taxon>Eukaryota</taxon>
        <taxon>Fungi</taxon>
        <taxon>Dikarya</taxon>
        <taxon>Basidiomycota</taxon>
        <taxon>Agaricomycotina</taxon>
        <taxon>Agaricomycetes</taxon>
        <taxon>Agaricomycetidae</taxon>
        <taxon>Agaricales</taxon>
        <taxon>Schizophyllaceae</taxon>
        <taxon>Schizophyllum</taxon>
    </lineage>
</organism>
<evidence type="ECO:0000313" key="2">
    <source>
        <dbReference type="Proteomes" id="UP000007431"/>
    </source>
</evidence>
<dbReference type="InParanoid" id="D8PMI3"/>
<sequence>MRLDKPTMLDMSMTRRVQAAPTTLDAQHSAATTWVLDSLLDMGARHPSWKWVLAFPPLCGVSSIPTLDADARPPAPRLARLNAPPRSGCPMRLLKWSLDSPSPRRGVRDRLSSTWSRDHPSPTVCLRLPSRKWVLGPPLKRVLDSPPRARLPFVAEGAPFPPEVGCSMPLLGVDAQPPLDMGTRRPLLDVGARLPPLEVLARRPTSSM</sequence>
<keyword evidence="2" id="KW-1185">Reference proteome</keyword>
<proteinExistence type="predicted"/>
<dbReference type="GeneID" id="9595058"/>
<reference evidence="1 2" key="1">
    <citation type="journal article" date="2010" name="Nat. Biotechnol.">
        <title>Genome sequence of the model mushroom Schizophyllum commune.</title>
        <authorList>
            <person name="Ohm R.A."/>
            <person name="de Jong J.F."/>
            <person name="Lugones L.G."/>
            <person name="Aerts A."/>
            <person name="Kothe E."/>
            <person name="Stajich J.E."/>
            <person name="de Vries R.P."/>
            <person name="Record E."/>
            <person name="Levasseur A."/>
            <person name="Baker S.E."/>
            <person name="Bartholomew K.A."/>
            <person name="Coutinho P.M."/>
            <person name="Erdmann S."/>
            <person name="Fowler T.J."/>
            <person name="Gathman A.C."/>
            <person name="Lombard V."/>
            <person name="Henrissat B."/>
            <person name="Knabe N."/>
            <person name="Kuees U."/>
            <person name="Lilly W.W."/>
            <person name="Lindquist E."/>
            <person name="Lucas S."/>
            <person name="Magnuson J.K."/>
            <person name="Piumi F."/>
            <person name="Raudaskoski M."/>
            <person name="Salamov A."/>
            <person name="Schmutz J."/>
            <person name="Schwarze F.W.M.R."/>
            <person name="vanKuyk P.A."/>
            <person name="Horton J.S."/>
            <person name="Grigoriev I.V."/>
            <person name="Woesten H.A.B."/>
        </authorList>
    </citation>
    <scope>NUCLEOTIDE SEQUENCE [LARGE SCALE GENOMIC DNA]</scope>
    <source>
        <strain evidence="2">H4-8 / FGSC 9210</strain>
    </source>
</reference>
<dbReference type="Proteomes" id="UP000007431">
    <property type="component" value="Unassembled WGS sequence"/>
</dbReference>
<feature type="non-terminal residue" evidence="1">
    <location>
        <position position="208"/>
    </location>
</feature>
<dbReference type="VEuPathDB" id="FungiDB:SCHCODRAFT_02498988"/>